<dbReference type="InterPro" id="IPR050273">
    <property type="entry name" value="GppA/Ppx_hydrolase"/>
</dbReference>
<sequence length="555" mass="59712">MRPNLTAPAAAGTPESALPAAAVTGDHAPSRPAAPARRAVVDLGSNTFRMVVFAVDPSARRVPGGAWRQTAELYEPVRIGAELGPGGELQPRSLRRALIAIQLFDHFCRSHDLTTERIDAVATSAIREAPNQAAFLDQARDISRLNPRVLTREQEATYGYLAAVNSTTLVDGGVLDIGGGSLQLVRTRDRRATDARSWTLGAVRTTERFLPGDAPASKAEIKALRRHVERELADAPWVDRIGDRLVGVGGAVRNLAAAVQHRHGSTDLGVQGVLVRRATLEDLIEELAALAPRDRRAVDGIKPSRADVILAAAVTIEGVLKATGLDAVEATEFGLREGVFLDRHLAGRCGPEGEPLPLYPDVGDAAVRNLAARYDEDPAHSDHVEHLALELFDRLAELGVHDGDPAERRLVAAAAALHDIGMAVGYDDHHKHGRYLVVTNGLPGFSPPETALIGQAIRYHRKGSPTMKPFRALERDGDEQRLDRISALLRLAEGMERGHDQAVRRVECSRDGDEVTLDMRCGPDGAPVARWAAEGQAALVRRAFGVRLTVTEAAA</sequence>
<name>H0E606_9ACTN</name>
<dbReference type="EC" id="3.6.1.11" evidence="6"/>
<evidence type="ECO:0000313" key="7">
    <source>
        <dbReference type="Proteomes" id="UP000005143"/>
    </source>
</evidence>
<organism evidence="6 7">
    <name type="scientific">Patulibacter medicamentivorans</name>
    <dbReference type="NCBI Taxonomy" id="1097667"/>
    <lineage>
        <taxon>Bacteria</taxon>
        <taxon>Bacillati</taxon>
        <taxon>Actinomycetota</taxon>
        <taxon>Thermoleophilia</taxon>
        <taxon>Solirubrobacterales</taxon>
        <taxon>Patulibacteraceae</taxon>
        <taxon>Patulibacter</taxon>
    </lineage>
</organism>
<dbReference type="EMBL" id="AGUD01000197">
    <property type="protein sequence ID" value="EHN10900.1"/>
    <property type="molecule type" value="Genomic_DNA"/>
</dbReference>
<feature type="domain" description="Ppx/GppA phosphatase C-terminal" evidence="5">
    <location>
        <begin position="364"/>
        <end position="514"/>
    </location>
</feature>
<reference evidence="6 7" key="1">
    <citation type="journal article" date="2013" name="Biodegradation">
        <title>Quantitative proteomic analysis of ibuprofen-degrading Patulibacter sp. strain I11.</title>
        <authorList>
            <person name="Almeida B."/>
            <person name="Kjeldal H."/>
            <person name="Lolas I."/>
            <person name="Knudsen A.D."/>
            <person name="Carvalho G."/>
            <person name="Nielsen K.L."/>
            <person name="Barreto Crespo M.T."/>
            <person name="Stensballe A."/>
            <person name="Nielsen J.L."/>
        </authorList>
    </citation>
    <scope>NUCLEOTIDE SEQUENCE [LARGE SCALE GENOMIC DNA]</scope>
    <source>
        <strain evidence="6 7">I11</strain>
    </source>
</reference>
<dbReference type="Gene3D" id="1.10.3210.10">
    <property type="entry name" value="Hypothetical protein af1432"/>
    <property type="match status" value="1"/>
</dbReference>
<evidence type="ECO:0000259" key="5">
    <source>
        <dbReference type="Pfam" id="PF21447"/>
    </source>
</evidence>
<dbReference type="PATRIC" id="fig|1097667.3.peg.2236"/>
<dbReference type="Pfam" id="PF02541">
    <property type="entry name" value="Ppx-GppA"/>
    <property type="match status" value="1"/>
</dbReference>
<gene>
    <name evidence="6" type="ORF">PAI11_22560</name>
</gene>
<dbReference type="OrthoDB" id="9793035at2"/>
<feature type="domain" description="Ppx/GppA phosphatase N-terminal" evidence="4">
    <location>
        <begin position="74"/>
        <end position="343"/>
    </location>
</feature>
<dbReference type="InterPro" id="IPR048950">
    <property type="entry name" value="Ppx_GppA_C"/>
</dbReference>
<dbReference type="SUPFAM" id="SSF53067">
    <property type="entry name" value="Actin-like ATPase domain"/>
    <property type="match status" value="2"/>
</dbReference>
<dbReference type="RefSeq" id="WP_007574960.1">
    <property type="nucleotide sequence ID" value="NZ_AGUD01000197.1"/>
</dbReference>
<evidence type="ECO:0000313" key="6">
    <source>
        <dbReference type="EMBL" id="EHN10900.1"/>
    </source>
</evidence>
<protein>
    <submittedName>
        <fullName evidence="6">Exopolyphosphatase</fullName>
        <ecNumber evidence="6">3.6.1.11</ecNumber>
    </submittedName>
</protein>
<dbReference type="Pfam" id="PF21447">
    <property type="entry name" value="Ppx-GppA_III"/>
    <property type="match status" value="1"/>
</dbReference>
<evidence type="ECO:0000256" key="2">
    <source>
        <dbReference type="ARBA" id="ARBA00022801"/>
    </source>
</evidence>
<dbReference type="PIRSF" id="PIRSF001267">
    <property type="entry name" value="Pyrophosphatase_GppA_Ppx"/>
    <property type="match status" value="1"/>
</dbReference>
<keyword evidence="7" id="KW-1185">Reference proteome</keyword>
<evidence type="ECO:0000256" key="3">
    <source>
        <dbReference type="SAM" id="MobiDB-lite"/>
    </source>
</evidence>
<comment type="similarity">
    <text evidence="1">Belongs to the GppA/Ppx family.</text>
</comment>
<evidence type="ECO:0000259" key="4">
    <source>
        <dbReference type="Pfam" id="PF02541"/>
    </source>
</evidence>
<dbReference type="Gene3D" id="3.30.420.40">
    <property type="match status" value="1"/>
</dbReference>
<dbReference type="CDD" id="cd24052">
    <property type="entry name" value="ASKHA_NBD_HpPPX-GppA-like"/>
    <property type="match status" value="1"/>
</dbReference>
<keyword evidence="2 6" id="KW-0378">Hydrolase</keyword>
<dbReference type="Proteomes" id="UP000005143">
    <property type="component" value="Unassembled WGS sequence"/>
</dbReference>
<dbReference type="PANTHER" id="PTHR30005">
    <property type="entry name" value="EXOPOLYPHOSPHATASE"/>
    <property type="match status" value="1"/>
</dbReference>
<dbReference type="InterPro" id="IPR043129">
    <property type="entry name" value="ATPase_NBD"/>
</dbReference>
<comment type="caution">
    <text evidence="6">The sequence shown here is derived from an EMBL/GenBank/DDBJ whole genome shotgun (WGS) entry which is preliminary data.</text>
</comment>
<dbReference type="Gene3D" id="3.30.420.150">
    <property type="entry name" value="Exopolyphosphatase. Domain 2"/>
    <property type="match status" value="1"/>
</dbReference>
<dbReference type="InterPro" id="IPR003695">
    <property type="entry name" value="Ppx_GppA_N"/>
</dbReference>
<accession>H0E606</accession>
<dbReference type="PANTHER" id="PTHR30005:SF0">
    <property type="entry name" value="RETROGRADE REGULATION PROTEIN 2"/>
    <property type="match status" value="1"/>
</dbReference>
<feature type="region of interest" description="Disordered" evidence="3">
    <location>
        <begin position="1"/>
        <end position="34"/>
    </location>
</feature>
<dbReference type="GO" id="GO:0004309">
    <property type="term" value="F:exopolyphosphatase activity"/>
    <property type="evidence" value="ECO:0007669"/>
    <property type="project" value="UniProtKB-EC"/>
</dbReference>
<evidence type="ECO:0000256" key="1">
    <source>
        <dbReference type="ARBA" id="ARBA00007125"/>
    </source>
</evidence>
<proteinExistence type="inferred from homology"/>
<dbReference type="AlphaFoldDB" id="H0E606"/>
<dbReference type="InterPro" id="IPR030673">
    <property type="entry name" value="PyroPPase_GppA_Ppx"/>
</dbReference>
<dbReference type="SUPFAM" id="SSF109604">
    <property type="entry name" value="HD-domain/PDEase-like"/>
    <property type="match status" value="1"/>
</dbReference>